<keyword evidence="3" id="KW-1185">Reference proteome</keyword>
<protein>
    <submittedName>
        <fullName evidence="2">Uncharacterized protein</fullName>
    </submittedName>
</protein>
<proteinExistence type="predicted"/>
<reference evidence="3" key="1">
    <citation type="journal article" date="2019" name="Int. J. Syst. Evol. Microbiol.">
        <title>The Global Catalogue of Microorganisms (GCM) 10K type strain sequencing project: providing services to taxonomists for standard genome sequencing and annotation.</title>
        <authorList>
            <consortium name="The Broad Institute Genomics Platform"/>
            <consortium name="The Broad Institute Genome Sequencing Center for Infectious Disease"/>
            <person name="Wu L."/>
            <person name="Ma J."/>
        </authorList>
    </citation>
    <scope>NUCLEOTIDE SEQUENCE [LARGE SCALE GENOMIC DNA]</scope>
    <source>
        <strain evidence="3">CGMCC 1.15922</strain>
    </source>
</reference>
<accession>A0ABQ3IBF6</accession>
<comment type="caution">
    <text evidence="2">The sequence shown here is derived from an EMBL/GenBank/DDBJ whole genome shotgun (WGS) entry which is preliminary data.</text>
</comment>
<keyword evidence="1" id="KW-0472">Membrane</keyword>
<gene>
    <name evidence="2" type="ORF">GCM10011501_00800</name>
</gene>
<evidence type="ECO:0000256" key="1">
    <source>
        <dbReference type="SAM" id="Phobius"/>
    </source>
</evidence>
<evidence type="ECO:0000313" key="3">
    <source>
        <dbReference type="Proteomes" id="UP000626370"/>
    </source>
</evidence>
<dbReference type="Proteomes" id="UP000626370">
    <property type="component" value="Unassembled WGS sequence"/>
</dbReference>
<feature type="transmembrane region" description="Helical" evidence="1">
    <location>
        <begin position="89"/>
        <end position="108"/>
    </location>
</feature>
<keyword evidence="1" id="KW-1133">Transmembrane helix</keyword>
<dbReference type="EMBL" id="BNAH01000001">
    <property type="protein sequence ID" value="GHE77192.1"/>
    <property type="molecule type" value="Genomic_DNA"/>
</dbReference>
<dbReference type="RefSeq" id="WP_189376117.1">
    <property type="nucleotide sequence ID" value="NZ_BNAH01000001.1"/>
</dbReference>
<organism evidence="2 3">
    <name type="scientific">Thalassotalea profundi</name>
    <dbReference type="NCBI Taxonomy" id="2036687"/>
    <lineage>
        <taxon>Bacteria</taxon>
        <taxon>Pseudomonadati</taxon>
        <taxon>Pseudomonadota</taxon>
        <taxon>Gammaproteobacteria</taxon>
        <taxon>Alteromonadales</taxon>
        <taxon>Colwelliaceae</taxon>
        <taxon>Thalassotalea</taxon>
    </lineage>
</organism>
<sequence>MWLYLGYLLVQTYPLINKLAHSNMATSAVIFSIAVFFIWAFIPVSGYFLAKLLKADGFMHKYSLLILGIVIAMIENSLFYLDILRYDQSLIGILVIFILFFISAYISIGKSQNT</sequence>
<keyword evidence="1" id="KW-0812">Transmembrane</keyword>
<feature type="transmembrane region" description="Helical" evidence="1">
    <location>
        <begin position="62"/>
        <end position="83"/>
    </location>
</feature>
<name>A0ABQ3IBF6_9GAMM</name>
<evidence type="ECO:0000313" key="2">
    <source>
        <dbReference type="EMBL" id="GHE77192.1"/>
    </source>
</evidence>
<feature type="transmembrane region" description="Helical" evidence="1">
    <location>
        <begin position="28"/>
        <end position="50"/>
    </location>
</feature>